<comment type="caution">
    <text evidence="2">The sequence shown here is derived from an EMBL/GenBank/DDBJ whole genome shotgun (WGS) entry which is preliminary data.</text>
</comment>
<feature type="transmembrane region" description="Helical" evidence="1">
    <location>
        <begin position="20"/>
        <end position="39"/>
    </location>
</feature>
<organism evidence="2 3">
    <name type="scientific">Mycena maculata</name>
    <dbReference type="NCBI Taxonomy" id="230809"/>
    <lineage>
        <taxon>Eukaryota</taxon>
        <taxon>Fungi</taxon>
        <taxon>Dikarya</taxon>
        <taxon>Basidiomycota</taxon>
        <taxon>Agaricomycotina</taxon>
        <taxon>Agaricomycetes</taxon>
        <taxon>Agaricomycetidae</taxon>
        <taxon>Agaricales</taxon>
        <taxon>Marasmiineae</taxon>
        <taxon>Mycenaceae</taxon>
        <taxon>Mycena</taxon>
    </lineage>
</organism>
<keyword evidence="1" id="KW-0812">Transmembrane</keyword>
<feature type="transmembrane region" description="Helical" evidence="1">
    <location>
        <begin position="132"/>
        <end position="153"/>
    </location>
</feature>
<accession>A0AAD7IVJ0</accession>
<gene>
    <name evidence="2" type="ORF">DFH07DRAFT_828975</name>
</gene>
<name>A0AAD7IVJ0_9AGAR</name>
<proteinExistence type="predicted"/>
<reference evidence="2" key="1">
    <citation type="submission" date="2023-03" db="EMBL/GenBank/DDBJ databases">
        <title>Massive genome expansion in bonnet fungi (Mycena s.s.) driven by repeated elements and novel gene families across ecological guilds.</title>
        <authorList>
            <consortium name="Lawrence Berkeley National Laboratory"/>
            <person name="Harder C.B."/>
            <person name="Miyauchi S."/>
            <person name="Viragh M."/>
            <person name="Kuo A."/>
            <person name="Thoen E."/>
            <person name="Andreopoulos B."/>
            <person name="Lu D."/>
            <person name="Skrede I."/>
            <person name="Drula E."/>
            <person name="Henrissat B."/>
            <person name="Morin E."/>
            <person name="Kohler A."/>
            <person name="Barry K."/>
            <person name="LaButti K."/>
            <person name="Morin E."/>
            <person name="Salamov A."/>
            <person name="Lipzen A."/>
            <person name="Mereny Z."/>
            <person name="Hegedus B."/>
            <person name="Baldrian P."/>
            <person name="Stursova M."/>
            <person name="Weitz H."/>
            <person name="Taylor A."/>
            <person name="Grigoriev I.V."/>
            <person name="Nagy L.G."/>
            <person name="Martin F."/>
            <person name="Kauserud H."/>
        </authorList>
    </citation>
    <scope>NUCLEOTIDE SEQUENCE</scope>
    <source>
        <strain evidence="2">CBHHK188m</strain>
    </source>
</reference>
<protein>
    <submittedName>
        <fullName evidence="2">Uncharacterized protein</fullName>
    </submittedName>
</protein>
<keyword evidence="1" id="KW-1133">Transmembrane helix</keyword>
<dbReference type="AlphaFoldDB" id="A0AAD7IVJ0"/>
<evidence type="ECO:0000256" key="1">
    <source>
        <dbReference type="SAM" id="Phobius"/>
    </source>
</evidence>
<dbReference type="EMBL" id="JARJLG010000085">
    <property type="protein sequence ID" value="KAJ7749586.1"/>
    <property type="molecule type" value="Genomic_DNA"/>
</dbReference>
<feature type="transmembrane region" description="Helical" evidence="1">
    <location>
        <begin position="224"/>
        <end position="245"/>
    </location>
</feature>
<sequence length="329" mass="36512">MEDFPITEAQLVGSFLESVFWGFYLVTLVLCLRTLLFNANLEFKRPNTLTWTMLSVTVLMGTFATVDVATGLLHNIQAFVLYKGAGGAAQEFSNISDWVNIIRTVDTLVQTLLGDGMLIYRCWMVYGKSWRVVAFSILLWCGAAACTGMVLHIEGTLHSNALITSGSLQPLVTSFWLLTITLNLLTTGLLVFRIWKVDRQNARFAYQTASSQYRPSRLRKVMRIIIESGLMYTVVAFITFVTYIVNSNSSYGTSDVEVQIVGIAFNLIIIRANDQSADEQESRTAVPLRIIRTPLASDSTTGVRVTVNQESDGLEGKDTRSLNDVTSSV</sequence>
<dbReference type="Proteomes" id="UP001215280">
    <property type="component" value="Unassembled WGS sequence"/>
</dbReference>
<keyword evidence="3" id="KW-1185">Reference proteome</keyword>
<feature type="transmembrane region" description="Helical" evidence="1">
    <location>
        <begin position="173"/>
        <end position="195"/>
    </location>
</feature>
<evidence type="ECO:0000313" key="2">
    <source>
        <dbReference type="EMBL" id="KAJ7749586.1"/>
    </source>
</evidence>
<evidence type="ECO:0000313" key="3">
    <source>
        <dbReference type="Proteomes" id="UP001215280"/>
    </source>
</evidence>
<keyword evidence="1" id="KW-0472">Membrane</keyword>